<dbReference type="Proteomes" id="UP001521150">
    <property type="component" value="Unassembled WGS sequence"/>
</dbReference>
<accession>A0ABS8Z7H6</accession>
<dbReference type="InterPro" id="IPR018697">
    <property type="entry name" value="DUF2199"/>
</dbReference>
<keyword evidence="2" id="KW-1185">Reference proteome</keyword>
<evidence type="ECO:0000313" key="2">
    <source>
        <dbReference type="Proteomes" id="UP001521150"/>
    </source>
</evidence>
<dbReference type="RefSeq" id="WP_233725396.1">
    <property type="nucleotide sequence ID" value="NZ_JAJVCN010000001.1"/>
</dbReference>
<reference evidence="1 2" key="1">
    <citation type="submission" date="2021-12" db="EMBL/GenBank/DDBJ databases">
        <title>Genome sequence of Kibdelosporangium philippinense ATCC 49844.</title>
        <authorList>
            <person name="Fedorov E.A."/>
            <person name="Omeragic M."/>
            <person name="Shalygina K.F."/>
            <person name="Maclea K.S."/>
        </authorList>
    </citation>
    <scope>NUCLEOTIDE SEQUENCE [LARGE SCALE GENOMIC DNA]</scope>
    <source>
        <strain evidence="1 2">ATCC 49844</strain>
    </source>
</reference>
<organism evidence="1 2">
    <name type="scientific">Kibdelosporangium philippinense</name>
    <dbReference type="NCBI Taxonomy" id="211113"/>
    <lineage>
        <taxon>Bacteria</taxon>
        <taxon>Bacillati</taxon>
        <taxon>Actinomycetota</taxon>
        <taxon>Actinomycetes</taxon>
        <taxon>Pseudonocardiales</taxon>
        <taxon>Pseudonocardiaceae</taxon>
        <taxon>Kibdelosporangium</taxon>
    </lineage>
</organism>
<dbReference type="EMBL" id="JAJVCN010000001">
    <property type="protein sequence ID" value="MCE7003841.1"/>
    <property type="molecule type" value="Genomic_DNA"/>
</dbReference>
<gene>
    <name evidence="1" type="ORF">LWC34_13525</name>
</gene>
<proteinExistence type="predicted"/>
<name>A0ABS8Z7H6_9PSEU</name>
<dbReference type="Pfam" id="PF09965">
    <property type="entry name" value="DUF2199"/>
    <property type="match status" value="1"/>
</dbReference>
<comment type="caution">
    <text evidence="1">The sequence shown here is derived from an EMBL/GenBank/DDBJ whole genome shotgun (WGS) entry which is preliminary data.</text>
</comment>
<sequence>MTEWILDEELPRCGCCGDLMDTADQIDFAFDMPDVAHEPDAEVEEVTSRLVRVRGAGGFVRCVMPVALTGDVRLWLGVWVRVSDTDFDYVVTVWSKEEYRELAVQGTLANLVMPWGYEIREAPLTATVREASQLPHADTSEHPMLHRVLTEVWNRDAVLSRFADAVPVSFREHIGDHWAIERSSGLSARKVGRTVEFSSRFRTVLIDQFNDEAGRSVDEFLKVILAGGPEGRRCRTSRCLWSARVTSFGTRGGWRPL</sequence>
<protein>
    <submittedName>
        <fullName evidence="1">DUF2199 domain-containing protein</fullName>
    </submittedName>
</protein>
<evidence type="ECO:0000313" key="1">
    <source>
        <dbReference type="EMBL" id="MCE7003841.1"/>
    </source>
</evidence>